<dbReference type="InterPro" id="IPR052052">
    <property type="entry name" value="Polysaccharide_Lyase_9"/>
</dbReference>
<evidence type="ECO:0000256" key="1">
    <source>
        <dbReference type="ARBA" id="ARBA00004613"/>
    </source>
</evidence>
<dbReference type="InterPro" id="IPR049169">
    <property type="entry name" value="Glyco_hydro_120_ins"/>
</dbReference>
<dbReference type="SUPFAM" id="SSF51126">
    <property type="entry name" value="Pectin lyase-like"/>
    <property type="match status" value="1"/>
</dbReference>
<dbReference type="PANTHER" id="PTHR40088:SF2">
    <property type="entry name" value="SECRETED SUGAR HYDROLASE"/>
    <property type="match status" value="1"/>
</dbReference>
<feature type="domain" description="Glycoside hydrolase 120 insertion" evidence="5">
    <location>
        <begin position="80"/>
        <end position="200"/>
    </location>
</feature>
<evidence type="ECO:0000256" key="3">
    <source>
        <dbReference type="ARBA" id="ARBA00022729"/>
    </source>
</evidence>
<dbReference type="Pfam" id="PF13229">
    <property type="entry name" value="Beta_helix"/>
    <property type="match status" value="1"/>
</dbReference>
<dbReference type="EMBL" id="CP047121">
    <property type="protein sequence ID" value="QHB51063.1"/>
    <property type="molecule type" value="Genomic_DNA"/>
</dbReference>
<dbReference type="SMR" id="A0A6P1E8M3"/>
<feature type="domain" description="Right handed beta helix" evidence="4">
    <location>
        <begin position="303"/>
        <end position="419"/>
    </location>
</feature>
<comment type="subcellular location">
    <subcellularLocation>
        <location evidence="1">Secreted</location>
    </subcellularLocation>
</comment>
<protein>
    <submittedName>
        <fullName evidence="6">Uncharacterized protein</fullName>
    </submittedName>
</protein>
<dbReference type="Gene3D" id="2.160.20.10">
    <property type="entry name" value="Single-stranded right-handed beta-helix, Pectin lyase-like"/>
    <property type="match status" value="1"/>
</dbReference>
<evidence type="ECO:0000259" key="4">
    <source>
        <dbReference type="Pfam" id="PF13229"/>
    </source>
</evidence>
<proteinExistence type="predicted"/>
<dbReference type="InterPro" id="IPR039448">
    <property type="entry name" value="Beta_helix"/>
</dbReference>
<dbReference type="InterPro" id="IPR012334">
    <property type="entry name" value="Pectin_lyas_fold"/>
</dbReference>
<dbReference type="PANTHER" id="PTHR40088">
    <property type="entry name" value="PECTATE LYASE (EUROFUNG)"/>
    <property type="match status" value="1"/>
</dbReference>
<dbReference type="RefSeq" id="WP_035444269.1">
    <property type="nucleotide sequence ID" value="NZ_CABKOL010000106.1"/>
</dbReference>
<dbReference type="Pfam" id="PF21258">
    <property type="entry name" value="Glyco_hydro_120_ins"/>
    <property type="match status" value="1"/>
</dbReference>
<dbReference type="Gene3D" id="2.60.40.1180">
    <property type="entry name" value="Golgi alpha-mannosidase II"/>
    <property type="match status" value="1"/>
</dbReference>
<evidence type="ECO:0000259" key="5">
    <source>
        <dbReference type="Pfam" id="PF21258"/>
    </source>
</evidence>
<evidence type="ECO:0000256" key="2">
    <source>
        <dbReference type="ARBA" id="ARBA00022525"/>
    </source>
</evidence>
<sequence length="640" mass="72725">MTTYYVSKNGSDQNDGHKDSPFLTIQKAADVAIAGDTVTVHEGVYREWVKPLNPGLSSRRRIVYQAAENEHVVIKGSEVIEHWEEVGDHIWKTSVDNQLFGDFNPFAKAVWGDWLTSIDHTNHLGAVYIDGKAMFEAHSREALEHPKQRQTVENFFTHEQLPDFYSDDTKYLWYADVQENRTVIYANFQGIDPNTALTEINVRPCCFFPERTGINYITVRNFEMAQTATQWAPPTGEQQGLIGPHWSKGWIIEDNVIHDSKCSGISLGKELSTGDSYYYRRFDKPGYTYQIETVFAGEHNGWSKDNVGSHIIRRNHIYNCGQTGIVGHMGCAFSQIYDNDIHDIATRHEFEGWEIAGIKLHAAIDTQIRHNRIYRCSLGTWLDWQAQGTRVRQNIYYHNGMDFFVEVSHGPFLIENNIFASKYALRHLSDGGAYVNNIIAGDMLVDDVRNRSTPYHLPHSTTIKGMTPVYGGDDRYFNNIFISREKAKHCGTDMYDGHPQSLQAYIDDVQTQAPTDLEGYEAKKTPVYINNNAYFNGAKNYADEANKLSDPSFDSKFAIEERGRSLYLTINLPEAYTVFKVPAKVTDTLPHVRLVDADFEQPDGSPLKINTDLLGRVADDHVLTGPIQSLNSGENHIKIW</sequence>
<keyword evidence="2" id="KW-0964">Secreted</keyword>
<organism evidence="6 7">
    <name type="scientific">Lentilactobacillus hilgardii</name>
    <name type="common">Lactobacillus hilgardii</name>
    <dbReference type="NCBI Taxonomy" id="1588"/>
    <lineage>
        <taxon>Bacteria</taxon>
        <taxon>Bacillati</taxon>
        <taxon>Bacillota</taxon>
        <taxon>Bacilli</taxon>
        <taxon>Lactobacillales</taxon>
        <taxon>Lactobacillaceae</taxon>
        <taxon>Lentilactobacillus</taxon>
    </lineage>
</organism>
<dbReference type="GeneID" id="69057109"/>
<dbReference type="GO" id="GO:0016837">
    <property type="term" value="F:carbon-oxygen lyase activity, acting on polysaccharides"/>
    <property type="evidence" value="ECO:0007669"/>
    <property type="project" value="TreeGrafter"/>
</dbReference>
<reference evidence="6 7" key="1">
    <citation type="submission" date="2019-12" db="EMBL/GenBank/DDBJ databases">
        <title>Lactobacillus hilgardii FLUB.</title>
        <authorList>
            <person name="Gustaw K."/>
        </authorList>
    </citation>
    <scope>NUCLEOTIDE SEQUENCE [LARGE SCALE GENOMIC DNA]</scope>
    <source>
        <strain evidence="6 7">FLUB</strain>
    </source>
</reference>
<dbReference type="AlphaFoldDB" id="A0A6P1E8M3"/>
<accession>A0A6P1E8M3</accession>
<keyword evidence="3" id="KW-0732">Signal</keyword>
<dbReference type="GO" id="GO:0005576">
    <property type="term" value="C:extracellular region"/>
    <property type="evidence" value="ECO:0007669"/>
    <property type="project" value="UniProtKB-SubCell"/>
</dbReference>
<evidence type="ECO:0000313" key="6">
    <source>
        <dbReference type="EMBL" id="QHB51063.1"/>
    </source>
</evidence>
<dbReference type="InterPro" id="IPR013780">
    <property type="entry name" value="Glyco_hydro_b"/>
</dbReference>
<name>A0A6P1E8M3_LENHI</name>
<evidence type="ECO:0000313" key="7">
    <source>
        <dbReference type="Proteomes" id="UP000465035"/>
    </source>
</evidence>
<dbReference type="Proteomes" id="UP000465035">
    <property type="component" value="Chromosome"/>
</dbReference>
<dbReference type="InterPro" id="IPR011050">
    <property type="entry name" value="Pectin_lyase_fold/virulence"/>
</dbReference>
<gene>
    <name evidence="6" type="ORF">GQR93_01905</name>
</gene>